<comment type="caution">
    <text evidence="1">The sequence shown here is derived from an EMBL/GenBank/DDBJ whole genome shotgun (WGS) entry which is preliminary data.</text>
</comment>
<accession>A0ABT8WRD4</accession>
<reference evidence="1" key="1">
    <citation type="submission" date="2023-07" db="EMBL/GenBank/DDBJ databases">
        <title>Two novel species in the genus Flavivirga.</title>
        <authorList>
            <person name="Kwon K."/>
        </authorList>
    </citation>
    <scope>NUCLEOTIDE SEQUENCE</scope>
    <source>
        <strain evidence="1">KACC 14158</strain>
    </source>
</reference>
<dbReference type="Proteomes" id="UP001176806">
    <property type="component" value="Unassembled WGS sequence"/>
</dbReference>
<dbReference type="EMBL" id="JAUOEL010000005">
    <property type="protein sequence ID" value="MDO5975705.1"/>
    <property type="molecule type" value="Genomic_DNA"/>
</dbReference>
<gene>
    <name evidence="1" type="ORF">Q4Q40_16035</name>
</gene>
<proteinExistence type="predicted"/>
<name>A0ABT8WRD4_9FLAO</name>
<evidence type="ECO:0000313" key="1">
    <source>
        <dbReference type="EMBL" id="MDO5975705.1"/>
    </source>
</evidence>
<organism evidence="1 2">
    <name type="scientific">Flavivirga jejuensis</name>
    <dbReference type="NCBI Taxonomy" id="870487"/>
    <lineage>
        <taxon>Bacteria</taxon>
        <taxon>Pseudomonadati</taxon>
        <taxon>Bacteroidota</taxon>
        <taxon>Flavobacteriia</taxon>
        <taxon>Flavobacteriales</taxon>
        <taxon>Flavobacteriaceae</taxon>
        <taxon>Flavivirga</taxon>
    </lineage>
</organism>
<keyword evidence="2" id="KW-1185">Reference proteome</keyword>
<evidence type="ECO:0000313" key="2">
    <source>
        <dbReference type="Proteomes" id="UP001176806"/>
    </source>
</evidence>
<protein>
    <submittedName>
        <fullName evidence="1">Uncharacterized protein</fullName>
    </submittedName>
</protein>
<sequence>MNKISVNKLSEYLGSDALRRRRIIEDQKEPVEFMITRYKAAKEAMINYIKSGYDVDIIDNAIDKLRRKTCSTDFEKNDRKTSIEALESFLEIKFPEHLLDFKISKPKKKINLVESKLQINVNPELIIDGVYRKKKVIGGIKIHISKHNKLTEEMQKNVSTLIHKAIEEKVVINSKKEVSHLDFCLSIDVFNRSIYYAPKSFKRRRKIINYACDEITLIWDSI</sequence>
<dbReference type="RefSeq" id="WP_303302919.1">
    <property type="nucleotide sequence ID" value="NZ_BAABDA010000050.1"/>
</dbReference>